<evidence type="ECO:0000256" key="1">
    <source>
        <dbReference type="SAM" id="MobiDB-lite"/>
    </source>
</evidence>
<reference evidence="2 3" key="1">
    <citation type="journal article" date="2021" name="Elife">
        <title>Chloroplast acquisition without the gene transfer in kleptoplastic sea slugs, Plakobranchus ocellatus.</title>
        <authorList>
            <person name="Maeda T."/>
            <person name="Takahashi S."/>
            <person name="Yoshida T."/>
            <person name="Shimamura S."/>
            <person name="Takaki Y."/>
            <person name="Nagai Y."/>
            <person name="Toyoda A."/>
            <person name="Suzuki Y."/>
            <person name="Arimoto A."/>
            <person name="Ishii H."/>
            <person name="Satoh N."/>
            <person name="Nishiyama T."/>
            <person name="Hasebe M."/>
            <person name="Maruyama T."/>
            <person name="Minagawa J."/>
            <person name="Obokata J."/>
            <person name="Shigenobu S."/>
        </authorList>
    </citation>
    <scope>NUCLEOTIDE SEQUENCE [LARGE SCALE GENOMIC DNA]</scope>
</reference>
<evidence type="ECO:0000313" key="3">
    <source>
        <dbReference type="Proteomes" id="UP000735302"/>
    </source>
</evidence>
<dbReference type="AlphaFoldDB" id="A0AAV4B6T0"/>
<dbReference type="Proteomes" id="UP000735302">
    <property type="component" value="Unassembled WGS sequence"/>
</dbReference>
<sequence>MSAKTASLADKETAHTNDALVTLNDENTGTQTAQQGWMEQLHDMRGVGGIMASESALRRFAGILLSRFRVPPRHPGLTEGLKA</sequence>
<proteinExistence type="predicted"/>
<protein>
    <submittedName>
        <fullName evidence="2">Uncharacterized protein</fullName>
    </submittedName>
</protein>
<accession>A0AAV4B6T0</accession>
<evidence type="ECO:0000313" key="2">
    <source>
        <dbReference type="EMBL" id="GFO16161.1"/>
    </source>
</evidence>
<keyword evidence="3" id="KW-1185">Reference proteome</keyword>
<dbReference type="EMBL" id="BLXT01004654">
    <property type="protein sequence ID" value="GFO16161.1"/>
    <property type="molecule type" value="Genomic_DNA"/>
</dbReference>
<organism evidence="2 3">
    <name type="scientific">Plakobranchus ocellatus</name>
    <dbReference type="NCBI Taxonomy" id="259542"/>
    <lineage>
        <taxon>Eukaryota</taxon>
        <taxon>Metazoa</taxon>
        <taxon>Spiralia</taxon>
        <taxon>Lophotrochozoa</taxon>
        <taxon>Mollusca</taxon>
        <taxon>Gastropoda</taxon>
        <taxon>Heterobranchia</taxon>
        <taxon>Euthyneura</taxon>
        <taxon>Panpulmonata</taxon>
        <taxon>Sacoglossa</taxon>
        <taxon>Placobranchoidea</taxon>
        <taxon>Plakobranchidae</taxon>
        <taxon>Plakobranchus</taxon>
    </lineage>
</organism>
<gene>
    <name evidence="2" type="ORF">PoB_004266600</name>
</gene>
<comment type="caution">
    <text evidence="2">The sequence shown here is derived from an EMBL/GenBank/DDBJ whole genome shotgun (WGS) entry which is preliminary data.</text>
</comment>
<feature type="region of interest" description="Disordered" evidence="1">
    <location>
        <begin position="1"/>
        <end position="26"/>
    </location>
</feature>
<name>A0AAV4B6T0_9GAST</name>